<evidence type="ECO:0000313" key="4">
    <source>
        <dbReference type="EMBL" id="KAG2422586.1"/>
    </source>
</evidence>
<proteinExistence type="predicted"/>
<dbReference type="Pfam" id="PF12706">
    <property type="entry name" value="Lactamase_B_2"/>
    <property type="match status" value="2"/>
</dbReference>
<comment type="caution">
    <text evidence="4">The sequence shown here is derived from an EMBL/GenBank/DDBJ whole genome shotgun (WGS) entry which is preliminary data.</text>
</comment>
<keyword evidence="5" id="KW-1185">Reference proteome</keyword>
<evidence type="ECO:0000256" key="1">
    <source>
        <dbReference type="PIRSR" id="PIRSR038896-50"/>
    </source>
</evidence>
<feature type="binding site" evidence="1">
    <location>
        <position position="362"/>
    </location>
    <ligand>
        <name>an N-acyl-1,2-diacyl-sn-glycero-3-phosphoethanolamine</name>
        <dbReference type="ChEBI" id="CHEBI:62537"/>
    </ligand>
</feature>
<dbReference type="InterPro" id="IPR024884">
    <property type="entry name" value="NAPE-PLD"/>
</dbReference>
<dbReference type="PANTHER" id="PTHR15032:SF4">
    <property type="entry name" value="N-ACYL-PHOSPHATIDYLETHANOLAMINE-HYDROLYZING PHOSPHOLIPASE D"/>
    <property type="match status" value="1"/>
</dbReference>
<accession>A0A835SMB2</accession>
<feature type="domain" description="Metallo-beta-lactamase" evidence="3">
    <location>
        <begin position="319"/>
        <end position="384"/>
    </location>
</feature>
<dbReference type="GO" id="GO:0005737">
    <property type="term" value="C:cytoplasm"/>
    <property type="evidence" value="ECO:0007669"/>
    <property type="project" value="TreeGrafter"/>
</dbReference>
<dbReference type="SUPFAM" id="SSF56281">
    <property type="entry name" value="Metallo-hydrolase/oxidoreductase"/>
    <property type="match status" value="1"/>
</dbReference>
<feature type="region of interest" description="Disordered" evidence="2">
    <location>
        <begin position="280"/>
        <end position="313"/>
    </location>
</feature>
<dbReference type="GO" id="GO:0008270">
    <property type="term" value="F:zinc ion binding"/>
    <property type="evidence" value="ECO:0007669"/>
    <property type="project" value="InterPro"/>
</dbReference>
<feature type="region of interest" description="Disordered" evidence="2">
    <location>
        <begin position="1"/>
        <end position="29"/>
    </location>
</feature>
<dbReference type="Proteomes" id="UP000650467">
    <property type="component" value="Unassembled WGS sequence"/>
</dbReference>
<dbReference type="Gene3D" id="3.60.15.10">
    <property type="entry name" value="Ribonuclease Z/Hydroxyacylglutathione hydrolase-like"/>
    <property type="match status" value="1"/>
</dbReference>
<gene>
    <name evidence="4" type="ORF">HXX76_015914</name>
</gene>
<evidence type="ECO:0000313" key="5">
    <source>
        <dbReference type="Proteomes" id="UP000650467"/>
    </source>
</evidence>
<dbReference type="InterPro" id="IPR001279">
    <property type="entry name" value="Metallo-B-lactamas"/>
</dbReference>
<dbReference type="PANTHER" id="PTHR15032">
    <property type="entry name" value="N-ACYL-PHOSPHATIDYLETHANOLAMINE-HYDROLYZING PHOSPHOLIPASE D"/>
    <property type="match status" value="1"/>
</dbReference>
<feature type="compositionally biased region" description="Polar residues" evidence="2">
    <location>
        <begin position="1"/>
        <end position="10"/>
    </location>
</feature>
<feature type="binding site" evidence="1">
    <location>
        <position position="169"/>
    </location>
    <ligand>
        <name>an N-acyl-1,2-diacyl-sn-glycero-3-phosphoethanolamine</name>
        <dbReference type="ChEBI" id="CHEBI:62537"/>
    </ligand>
</feature>
<sequence>MTCEASTSNGKAGGKADGTSRPAHHVPDPGLLLGPKFCNPWETFEERTFGQVMEWSRQRKKDKINTDGHLVGNMHPTPEDYRRAFPLHPVDWAALAAGPPPGGIQAVWVGHATVLVQMGGVTFITDPCFNERCSFVQFAGPRRVVPSAITGTEPQLPPLDFVLLSHNHYDHLDTGSVRTLNTRYGKALTWYVPLGLGSWFRGESVDRVVELDWWQSAAHPVKGGGGSQVTVTMVPAQHWSMRTGLDRCRSLWGGYVVTATPPAAAASPAEAASTPAAVSATVSVSEAPSPASPPQHLQPQEEQQQQALQPQQGSSKPLRFYFVGDTGYCPVFKEIGERFGGIDLAAVPIGAYEPRWFMRPQHTNAEEGLMVAQDVRAAVSIGIHTATWSLTDESLDEPPARLAASVAAAGLPTGSFVTLQHGERAVVVDGRLVNNPATLPVAGSPAIAAAAAMVAADGNAAAAAKAAAEAAAKDKI</sequence>
<dbReference type="GO" id="GO:0070290">
    <property type="term" value="F:N-acylphosphatidylethanolamine-specific phospholipase D activity"/>
    <property type="evidence" value="ECO:0007669"/>
    <property type="project" value="InterPro"/>
</dbReference>
<dbReference type="InterPro" id="IPR036866">
    <property type="entry name" value="RibonucZ/Hydroxyglut_hydro"/>
</dbReference>
<feature type="compositionally biased region" description="Low complexity" evidence="2">
    <location>
        <begin position="280"/>
        <end position="312"/>
    </location>
</feature>
<name>A0A835SMB2_CHLIN</name>
<dbReference type="PIRSF" id="PIRSF038896">
    <property type="entry name" value="NAPE-PLD"/>
    <property type="match status" value="1"/>
</dbReference>
<dbReference type="AlphaFoldDB" id="A0A835SMB2"/>
<dbReference type="EMBL" id="JAEHOC010000100">
    <property type="protein sequence ID" value="KAG2422586.1"/>
    <property type="molecule type" value="Genomic_DNA"/>
</dbReference>
<reference evidence="4" key="1">
    <citation type="journal article" date="2020" name="bioRxiv">
        <title>Comparative genomics of Chlamydomonas.</title>
        <authorList>
            <person name="Craig R.J."/>
            <person name="Hasan A.R."/>
            <person name="Ness R.W."/>
            <person name="Keightley P.D."/>
        </authorList>
    </citation>
    <scope>NUCLEOTIDE SEQUENCE</scope>
    <source>
        <strain evidence="4">SAG 7.73</strain>
    </source>
</reference>
<dbReference type="OrthoDB" id="332863at2759"/>
<evidence type="ECO:0000259" key="3">
    <source>
        <dbReference type="Pfam" id="PF12706"/>
    </source>
</evidence>
<organism evidence="4 5">
    <name type="scientific">Chlamydomonas incerta</name>
    <dbReference type="NCBI Taxonomy" id="51695"/>
    <lineage>
        <taxon>Eukaryota</taxon>
        <taxon>Viridiplantae</taxon>
        <taxon>Chlorophyta</taxon>
        <taxon>core chlorophytes</taxon>
        <taxon>Chlorophyceae</taxon>
        <taxon>CS clade</taxon>
        <taxon>Chlamydomonadales</taxon>
        <taxon>Chlamydomonadaceae</taxon>
        <taxon>Chlamydomonas</taxon>
    </lineage>
</organism>
<feature type="domain" description="Metallo-beta-lactamase" evidence="3">
    <location>
        <begin position="123"/>
        <end position="260"/>
    </location>
</feature>
<evidence type="ECO:0000256" key="2">
    <source>
        <dbReference type="SAM" id="MobiDB-lite"/>
    </source>
</evidence>
<protein>
    <recommendedName>
        <fullName evidence="3">Metallo-beta-lactamase domain-containing protein</fullName>
    </recommendedName>
</protein>